<evidence type="ECO:0000313" key="2">
    <source>
        <dbReference type="Proteomes" id="UP000460949"/>
    </source>
</evidence>
<name>A0A845E7G9_9BACI</name>
<comment type="caution">
    <text evidence="1">The sequence shown here is derived from an EMBL/GenBank/DDBJ whole genome shotgun (WGS) entry which is preliminary data.</text>
</comment>
<evidence type="ECO:0000313" key="1">
    <source>
        <dbReference type="EMBL" id="MYL22077.1"/>
    </source>
</evidence>
<organism evidence="1 2">
    <name type="scientific">Halobacillus litoralis</name>
    <dbReference type="NCBI Taxonomy" id="45668"/>
    <lineage>
        <taxon>Bacteria</taxon>
        <taxon>Bacillati</taxon>
        <taxon>Bacillota</taxon>
        <taxon>Bacilli</taxon>
        <taxon>Bacillales</taxon>
        <taxon>Bacillaceae</taxon>
        <taxon>Halobacillus</taxon>
    </lineage>
</organism>
<dbReference type="InterPro" id="IPR011042">
    <property type="entry name" value="6-blade_b-propeller_TolB-like"/>
</dbReference>
<gene>
    <name evidence="1" type="ORF">GLW04_19635</name>
</gene>
<dbReference type="InterPro" id="IPR010620">
    <property type="entry name" value="SBBP_repeat"/>
</dbReference>
<proteinExistence type="predicted"/>
<feature type="non-terminal residue" evidence="1">
    <location>
        <position position="1"/>
    </location>
</feature>
<sequence>GFVTKLNADGSTLVYSTYLGGTGFDRGSGIAVDEMGNAYVTGVTRSVGFPTTPGAFDTTYNGSNDGFVTKLNADGSILVYSTYLGGTGSDQGSGIAVDEMGNAYVTGLTSSVDFPTTPGAFDTTYNGNEDAFMTKLNVDGSTLVYSTYLGGTSSEQGFGIAVDEMGNAYVTGLTSSVDFPTTPDAFDTTYNGSADAFVTKFGLLCPEDIIVNNDPGACGAIVDYSSSPGATCNPASGSFFPIGITIVTCTEDNQECTFDITVNDTEPPIISCPDDIIQDNDPGQCGAIVNYPDPVVMDNCP</sequence>
<dbReference type="PANTHER" id="PTHR35580:SF1">
    <property type="entry name" value="PHYTASE-LIKE DOMAIN-CONTAINING PROTEIN"/>
    <property type="match status" value="1"/>
</dbReference>
<protein>
    <recommendedName>
        <fullName evidence="3">HYR domain-containing protein</fullName>
    </recommendedName>
</protein>
<dbReference type="Pfam" id="PF06739">
    <property type="entry name" value="SBBP"/>
    <property type="match status" value="3"/>
</dbReference>
<dbReference type="AlphaFoldDB" id="A0A845E7G9"/>
<dbReference type="PANTHER" id="PTHR35580">
    <property type="entry name" value="CELL SURFACE GLYCOPROTEIN (S-LAYER PROTEIN)-LIKE PROTEIN"/>
    <property type="match status" value="1"/>
</dbReference>
<dbReference type="EMBL" id="WMET01000022">
    <property type="protein sequence ID" value="MYL22077.1"/>
    <property type="molecule type" value="Genomic_DNA"/>
</dbReference>
<evidence type="ECO:0008006" key="3">
    <source>
        <dbReference type="Google" id="ProtNLM"/>
    </source>
</evidence>
<reference evidence="1 2" key="1">
    <citation type="submission" date="2019-11" db="EMBL/GenBank/DDBJ databases">
        <title>Genome sequences of 17 halophilic strains isolated from different environments.</title>
        <authorList>
            <person name="Furrow R.E."/>
        </authorList>
    </citation>
    <scope>NUCLEOTIDE SEQUENCE [LARGE SCALE GENOMIC DNA]</scope>
    <source>
        <strain evidence="1 2">22511_23_Filter</strain>
    </source>
</reference>
<dbReference type="InterPro" id="IPR052918">
    <property type="entry name" value="Motility_Chemotaxis_Reg"/>
</dbReference>
<dbReference type="SUPFAM" id="SSF101898">
    <property type="entry name" value="NHL repeat"/>
    <property type="match status" value="1"/>
</dbReference>
<accession>A0A845E7G9</accession>
<dbReference type="Proteomes" id="UP000460949">
    <property type="component" value="Unassembled WGS sequence"/>
</dbReference>
<feature type="non-terminal residue" evidence="1">
    <location>
        <position position="301"/>
    </location>
</feature>
<dbReference type="RefSeq" id="WP_202409828.1">
    <property type="nucleotide sequence ID" value="NZ_WMET01000022.1"/>
</dbReference>
<dbReference type="Gene3D" id="2.120.10.30">
    <property type="entry name" value="TolB, C-terminal domain"/>
    <property type="match status" value="1"/>
</dbReference>